<feature type="compositionally biased region" description="Basic and acidic residues" evidence="8">
    <location>
        <begin position="603"/>
        <end position="614"/>
    </location>
</feature>
<feature type="compositionally biased region" description="Acidic residues" evidence="8">
    <location>
        <begin position="531"/>
        <end position="541"/>
    </location>
</feature>
<name>A0AAG5DAG1_ANOAO</name>
<dbReference type="CDD" id="cd14134">
    <property type="entry name" value="PKc_CLK"/>
    <property type="match status" value="1"/>
</dbReference>
<keyword evidence="2" id="KW-0808">Transferase</keyword>
<dbReference type="InterPro" id="IPR000719">
    <property type="entry name" value="Prot_kinase_dom"/>
</dbReference>
<feature type="compositionally biased region" description="Polar residues" evidence="8">
    <location>
        <begin position="107"/>
        <end position="138"/>
    </location>
</feature>
<feature type="region of interest" description="Disordered" evidence="8">
    <location>
        <begin position="699"/>
        <end position="769"/>
    </location>
</feature>
<feature type="compositionally biased region" description="Basic and acidic residues" evidence="8">
    <location>
        <begin position="834"/>
        <end position="848"/>
    </location>
</feature>
<feature type="region of interest" description="Disordered" evidence="8">
    <location>
        <begin position="231"/>
        <end position="270"/>
    </location>
</feature>
<dbReference type="AlphaFoldDB" id="A0AAG5DAG1"/>
<feature type="region of interest" description="Disordered" evidence="8">
    <location>
        <begin position="391"/>
        <end position="451"/>
    </location>
</feature>
<evidence type="ECO:0000259" key="9">
    <source>
        <dbReference type="PROSITE" id="PS50011"/>
    </source>
</evidence>
<feature type="compositionally biased region" description="Polar residues" evidence="8">
    <location>
        <begin position="310"/>
        <end position="322"/>
    </location>
</feature>
<keyword evidence="4" id="KW-0418">Kinase</keyword>
<dbReference type="Gene3D" id="3.30.200.20">
    <property type="entry name" value="Phosphorylase Kinase, domain 1"/>
    <property type="match status" value="1"/>
</dbReference>
<dbReference type="InterPro" id="IPR017441">
    <property type="entry name" value="Protein_kinase_ATP_BS"/>
</dbReference>
<feature type="compositionally biased region" description="Polar residues" evidence="8">
    <location>
        <begin position="419"/>
        <end position="445"/>
    </location>
</feature>
<evidence type="ECO:0000256" key="1">
    <source>
        <dbReference type="ARBA" id="ARBA00022527"/>
    </source>
</evidence>
<keyword evidence="1" id="KW-0723">Serine/threonine-protein kinase</keyword>
<dbReference type="PROSITE" id="PS00108">
    <property type="entry name" value="PROTEIN_KINASE_ST"/>
    <property type="match status" value="1"/>
</dbReference>
<evidence type="ECO:0000313" key="11">
    <source>
        <dbReference type="Proteomes" id="UP000075880"/>
    </source>
</evidence>
<dbReference type="EnsemblMetazoa" id="ENSAATROPT009056">
    <property type="protein sequence ID" value="ENSAATROPP008181"/>
    <property type="gene ID" value="ENSAATROPG007373"/>
</dbReference>
<feature type="region of interest" description="Disordered" evidence="8">
    <location>
        <begin position="489"/>
        <end position="621"/>
    </location>
</feature>
<evidence type="ECO:0000256" key="2">
    <source>
        <dbReference type="ARBA" id="ARBA00022679"/>
    </source>
</evidence>
<keyword evidence="3 7" id="KW-0547">Nucleotide-binding</keyword>
<dbReference type="InterPro" id="IPR051175">
    <property type="entry name" value="CLK_kinases"/>
</dbReference>
<dbReference type="GO" id="GO:0005524">
    <property type="term" value="F:ATP binding"/>
    <property type="evidence" value="ECO:0007669"/>
    <property type="project" value="UniProtKB-UniRule"/>
</dbReference>
<feature type="binding site" evidence="7">
    <location>
        <position position="928"/>
    </location>
    <ligand>
        <name>ATP</name>
        <dbReference type="ChEBI" id="CHEBI:30616"/>
    </ligand>
</feature>
<dbReference type="SUPFAM" id="SSF56112">
    <property type="entry name" value="Protein kinase-like (PK-like)"/>
    <property type="match status" value="1"/>
</dbReference>
<feature type="compositionally biased region" description="Low complexity" evidence="8">
    <location>
        <begin position="288"/>
        <end position="297"/>
    </location>
</feature>
<dbReference type="PANTHER" id="PTHR45646">
    <property type="entry name" value="SERINE/THREONINE-PROTEIN KINASE DOA-RELATED"/>
    <property type="match status" value="1"/>
</dbReference>
<feature type="region of interest" description="Disordered" evidence="8">
    <location>
        <begin position="288"/>
        <end position="349"/>
    </location>
</feature>
<dbReference type="GO" id="GO:0004674">
    <property type="term" value="F:protein serine/threonine kinase activity"/>
    <property type="evidence" value="ECO:0007669"/>
    <property type="project" value="UniProtKB-KW"/>
</dbReference>
<dbReference type="GO" id="GO:0005634">
    <property type="term" value="C:nucleus"/>
    <property type="evidence" value="ECO:0007669"/>
    <property type="project" value="TreeGrafter"/>
</dbReference>
<dbReference type="PROSITE" id="PS50011">
    <property type="entry name" value="PROTEIN_KINASE_DOM"/>
    <property type="match status" value="1"/>
</dbReference>
<keyword evidence="11" id="KW-1185">Reference proteome</keyword>
<feature type="region of interest" description="Disordered" evidence="8">
    <location>
        <begin position="16"/>
        <end position="58"/>
    </location>
</feature>
<protein>
    <recommendedName>
        <fullName evidence="9">Protein kinase domain-containing protein</fullName>
    </recommendedName>
</protein>
<dbReference type="InterPro" id="IPR011009">
    <property type="entry name" value="Kinase-like_dom_sf"/>
</dbReference>
<dbReference type="PROSITE" id="PS00107">
    <property type="entry name" value="PROTEIN_KINASE_ATP"/>
    <property type="match status" value="1"/>
</dbReference>
<dbReference type="InterPro" id="IPR008271">
    <property type="entry name" value="Ser/Thr_kinase_AS"/>
</dbReference>
<feature type="compositionally biased region" description="Low complexity" evidence="8">
    <location>
        <begin position="16"/>
        <end position="33"/>
    </location>
</feature>
<feature type="compositionally biased region" description="Acidic residues" evidence="8">
    <location>
        <begin position="506"/>
        <end position="520"/>
    </location>
</feature>
<dbReference type="PANTHER" id="PTHR45646:SF11">
    <property type="entry name" value="SERINE_THREONINE-PROTEIN KINASE DOA"/>
    <property type="match status" value="1"/>
</dbReference>
<feature type="region of interest" description="Disordered" evidence="8">
    <location>
        <begin position="830"/>
        <end position="851"/>
    </location>
</feature>
<feature type="compositionally biased region" description="Low complexity" evidence="8">
    <location>
        <begin position="393"/>
        <end position="404"/>
    </location>
</feature>
<dbReference type="Pfam" id="PF00069">
    <property type="entry name" value="Pkinase"/>
    <property type="match status" value="1"/>
</dbReference>
<evidence type="ECO:0000256" key="5">
    <source>
        <dbReference type="ARBA" id="ARBA00022840"/>
    </source>
</evidence>
<comment type="similarity">
    <text evidence="6">Belongs to the protein kinase superfamily. CMGC Ser/Thr protein kinase family. Lammer subfamily.</text>
</comment>
<feature type="compositionally biased region" description="Acidic residues" evidence="8">
    <location>
        <begin position="747"/>
        <end position="767"/>
    </location>
</feature>
<keyword evidence="5 7" id="KW-0067">ATP-binding</keyword>
<dbReference type="Gene3D" id="1.10.510.10">
    <property type="entry name" value="Transferase(Phosphotransferase) domain 1"/>
    <property type="match status" value="1"/>
</dbReference>
<evidence type="ECO:0000313" key="10">
    <source>
        <dbReference type="EnsemblMetazoa" id="ENSAATROPP008181"/>
    </source>
</evidence>
<evidence type="ECO:0000256" key="4">
    <source>
        <dbReference type="ARBA" id="ARBA00022777"/>
    </source>
</evidence>
<dbReference type="GO" id="GO:0043484">
    <property type="term" value="P:regulation of RNA splicing"/>
    <property type="evidence" value="ECO:0007669"/>
    <property type="project" value="TreeGrafter"/>
</dbReference>
<organism evidence="10 11">
    <name type="scientific">Anopheles atroparvus</name>
    <name type="common">European mosquito</name>
    <dbReference type="NCBI Taxonomy" id="41427"/>
    <lineage>
        <taxon>Eukaryota</taxon>
        <taxon>Metazoa</taxon>
        <taxon>Ecdysozoa</taxon>
        <taxon>Arthropoda</taxon>
        <taxon>Hexapoda</taxon>
        <taxon>Insecta</taxon>
        <taxon>Pterygota</taxon>
        <taxon>Neoptera</taxon>
        <taxon>Endopterygota</taxon>
        <taxon>Diptera</taxon>
        <taxon>Nematocera</taxon>
        <taxon>Culicoidea</taxon>
        <taxon>Culicidae</taxon>
        <taxon>Anophelinae</taxon>
        <taxon>Anopheles</taxon>
    </lineage>
</organism>
<feature type="compositionally biased region" description="Basic and acidic residues" evidence="8">
    <location>
        <begin position="521"/>
        <end position="530"/>
    </location>
</feature>
<sequence length="1266" mass="140033">MSSSLSAMPFARQYGSFRTTSTSGSNTSPSTTGQQQHSRHSSGADGTTVGSTGSGRARFQMAGPLSGYRLANRTAGAGLMGASPGNMTTTSSSSTNANTLTVGGISSGNSAFRQPKYPQSSPVDGTTNQENIPTTGARSTAAVVATLAATPVHGKMNHHYHNPTPTERCALHARGGVAVDTKKLSELIGDSPLLQSPRIIARSARIVEPNAWNRRLTTSNFCSTPLNASHHHFQHGSSSSSGSNGRLIQGASSLGCRKSPGSSGTSVESIVPKYSRAPGVGGGASLAAGGATGATVAQKRTHNAHKPQLRSVSSRTLANTSGRIGAVAGGGVNGVKKPGTTSATTVTIGRPMPQGVVPAAAREVAKVLHQHNGAATMRVIDLLNNNHLQHHQAAYSSSSSRASRFQPRPNNENHHPHESGQSPAESSVEASTNSRTAQKTPSTKKLSAIPQRLPLALGQTDQRRQQQHLVQGAACFSSKFPNGLPFEQEFYYRRPPPAPGHRHSEEENDEQDEEDEENYGESEHQDVSMREEEEEEDEEEEDNHRHIHQQEASFRPQEGGHNSRKGKKVGPFARRAAPTATGQKAQQQQQQQQQFHHHHRRSRSESATDEREGIASDAEQQDVRYVDFPKLHAASGECRLHRRHQTRHELEQEKEGKQIQVVEREGAQCATTTSVVEYRHINHANYHYKFESIRTAGVGRHKDHASKQCKLLQRRLSQQTAGADEGEASSRRQQRRGLDGNGNGDGSDADDHYDYDDESDDDVEDADGERSTVYVAVATWVPKCNRLPVAQAKGSSSSVVVEKQKQPATAAAAMPSVVRRTAALPVPATSIHGRNIEDPTRRERERNQSPEAIEGLLNGQRLVNRQVQPEAADEKQPSIRDDADGHLIYQNGDVLQNRYKILDTLGEGTFGRVVKVRDLHMNHVMALKVIKNVDKYRAAAELEITALQKINQMDPNFKHLCVHMLDWFDFHGHTCIGFEMLGLSVFDFLKQNNYEPYPMEHVRHISYQLCFAVRFLHENRLTHTDLKPENILFIDSEYTTVTLPQKAVQVRRNKCTDIRLIDFGSATFDDEQHSAIVSTRHYRAPEVILELGWAQPCDVWSIGCIMFELYLGVTLFPTHDNREHLAMMERILGAIPYRMARKTKTKYFRYGKLDWEEKSAPGRYVREHCKPLHRCVIADKPDHLQLFDLIRKMLEYDPANRITLDKALRHPFFAKLPANQRLHEKYIVKATDPKHPDPASKPRPPMPLALLPAMARWQKGFVGSKA</sequence>
<reference evidence="10" key="1">
    <citation type="submission" date="2024-04" db="UniProtKB">
        <authorList>
            <consortium name="EnsemblMetazoa"/>
        </authorList>
    </citation>
    <scope>IDENTIFICATION</scope>
    <source>
        <strain evidence="10">EBRO</strain>
    </source>
</reference>
<feature type="compositionally biased region" description="Basic residues" evidence="8">
    <location>
        <begin position="299"/>
        <end position="308"/>
    </location>
</feature>
<evidence type="ECO:0000256" key="8">
    <source>
        <dbReference type="SAM" id="MobiDB-lite"/>
    </source>
</evidence>
<feature type="region of interest" description="Disordered" evidence="8">
    <location>
        <begin position="79"/>
        <end position="138"/>
    </location>
</feature>
<dbReference type="Proteomes" id="UP000075880">
    <property type="component" value="Unassembled WGS sequence"/>
</dbReference>
<evidence type="ECO:0000256" key="6">
    <source>
        <dbReference type="ARBA" id="ARBA00037966"/>
    </source>
</evidence>
<proteinExistence type="inferred from homology"/>
<evidence type="ECO:0000256" key="3">
    <source>
        <dbReference type="ARBA" id="ARBA00022741"/>
    </source>
</evidence>
<feature type="domain" description="Protein kinase" evidence="9">
    <location>
        <begin position="899"/>
        <end position="1213"/>
    </location>
</feature>
<accession>A0AAG5DAG1</accession>
<evidence type="ECO:0000256" key="7">
    <source>
        <dbReference type="PROSITE-ProRule" id="PRU10141"/>
    </source>
</evidence>
<dbReference type="SMART" id="SM00220">
    <property type="entry name" value="S_TKc"/>
    <property type="match status" value="1"/>
</dbReference>